<dbReference type="Pfam" id="PF03880">
    <property type="entry name" value="DbpA"/>
    <property type="match status" value="1"/>
</dbReference>
<dbReference type="InterPro" id="IPR050079">
    <property type="entry name" value="DEAD_box_RNA_helicase"/>
</dbReference>
<dbReference type="PROSITE" id="PS00039">
    <property type="entry name" value="DEAD_ATP_HELICASE"/>
    <property type="match status" value="1"/>
</dbReference>
<dbReference type="GO" id="GO:0005829">
    <property type="term" value="C:cytosol"/>
    <property type="evidence" value="ECO:0007669"/>
    <property type="project" value="TreeGrafter"/>
</dbReference>
<dbReference type="InterPro" id="IPR044742">
    <property type="entry name" value="DEAD/DEAH_RhlB"/>
</dbReference>
<keyword evidence="2" id="KW-0378">Hydrolase</keyword>
<dbReference type="InterPro" id="IPR001650">
    <property type="entry name" value="Helicase_C-like"/>
</dbReference>
<dbReference type="PROSITE" id="PS51192">
    <property type="entry name" value="HELICASE_ATP_BIND_1"/>
    <property type="match status" value="1"/>
</dbReference>
<dbReference type="CDD" id="cd00268">
    <property type="entry name" value="DEADc"/>
    <property type="match status" value="1"/>
</dbReference>
<dbReference type="GO" id="GO:0003676">
    <property type="term" value="F:nucleic acid binding"/>
    <property type="evidence" value="ECO:0007669"/>
    <property type="project" value="InterPro"/>
</dbReference>
<dbReference type="AlphaFoldDB" id="A0A3B0XEU7"/>
<gene>
    <name evidence="8" type="ORF">MNBD_GAMMA08-192</name>
</gene>
<keyword evidence="4" id="KW-0067">ATP-binding</keyword>
<evidence type="ECO:0000256" key="3">
    <source>
        <dbReference type="ARBA" id="ARBA00022806"/>
    </source>
</evidence>
<name>A0A3B0XEU7_9ZZZZ</name>
<dbReference type="GO" id="GO:0005524">
    <property type="term" value="F:ATP binding"/>
    <property type="evidence" value="ECO:0007669"/>
    <property type="project" value="UniProtKB-KW"/>
</dbReference>
<sequence>MSAFSTLPLSKNFIHNLTSLNYKEMTPIQEKSIPQVLENKDVIAQAKTGSGKTAAFGIGLLNKLDSQNYQTQSLILCPTRELADQVSKELRRLARAIANTKITTLCGGTPIVPQTASLEHQPHIVVGTPGRVLKHLQKENLKLNCLKTLVLDEADRMLDMGFYDDIMRIIDFTPTKRQTLLFSATFPKQIKKISSSIQQQPVEIVVETIHDENKIKQIFYETEKHNRSDALVALLKHYTPQSSVVFCNRKQQCKELAEDLWAQGFHAVALHGDLEQKERDLKLVQFSNRSSSILIATDVAARGLDIKDLQAVINFELSPDPEIHIHRIGRTGRAGKEGLALSLFTPSESPKLNAIEDYQKKSVSIEKITSLKEQSGIKIKPPMNTLCINAGRKNKIRAGDILGALTKNTNLAGKHIGKIDIFDIVAYVAVEQAVTKQALKILSDGKIKGRNYRVRKV</sequence>
<dbReference type="PANTHER" id="PTHR47959">
    <property type="entry name" value="ATP-DEPENDENT RNA HELICASE RHLE-RELATED"/>
    <property type="match status" value="1"/>
</dbReference>
<evidence type="ECO:0000256" key="2">
    <source>
        <dbReference type="ARBA" id="ARBA00022801"/>
    </source>
</evidence>
<dbReference type="GO" id="GO:0016787">
    <property type="term" value="F:hydrolase activity"/>
    <property type="evidence" value="ECO:0007669"/>
    <property type="project" value="UniProtKB-KW"/>
</dbReference>
<evidence type="ECO:0000313" key="8">
    <source>
        <dbReference type="EMBL" id="VAW63130.1"/>
    </source>
</evidence>
<dbReference type="GO" id="GO:0003724">
    <property type="term" value="F:RNA helicase activity"/>
    <property type="evidence" value="ECO:0007669"/>
    <property type="project" value="InterPro"/>
</dbReference>
<evidence type="ECO:0000256" key="4">
    <source>
        <dbReference type="ARBA" id="ARBA00022840"/>
    </source>
</evidence>
<evidence type="ECO:0000259" key="6">
    <source>
        <dbReference type="PROSITE" id="PS51194"/>
    </source>
</evidence>
<dbReference type="SUPFAM" id="SSF52540">
    <property type="entry name" value="P-loop containing nucleoside triphosphate hydrolases"/>
    <property type="match status" value="1"/>
</dbReference>
<accession>A0A3B0XEU7</accession>
<dbReference type="InterPro" id="IPR000629">
    <property type="entry name" value="RNA-helicase_DEAD-box_CS"/>
</dbReference>
<dbReference type="InterPro" id="IPR014014">
    <property type="entry name" value="RNA_helicase_DEAD_Q_motif"/>
</dbReference>
<dbReference type="InterPro" id="IPR011545">
    <property type="entry name" value="DEAD/DEAH_box_helicase_dom"/>
</dbReference>
<proteinExistence type="predicted"/>
<dbReference type="Pfam" id="PF00271">
    <property type="entry name" value="Helicase_C"/>
    <property type="match status" value="1"/>
</dbReference>
<keyword evidence="3 8" id="KW-0347">Helicase</keyword>
<feature type="domain" description="Helicase C-terminal" evidence="6">
    <location>
        <begin position="214"/>
        <end position="375"/>
    </location>
</feature>
<dbReference type="InterPro" id="IPR005580">
    <property type="entry name" value="DbpA/CsdA_RNA-bd_dom"/>
</dbReference>
<dbReference type="NCBIfam" id="NF008744">
    <property type="entry name" value="PRK11776.1"/>
    <property type="match status" value="1"/>
</dbReference>
<organism evidence="8">
    <name type="scientific">hydrothermal vent metagenome</name>
    <dbReference type="NCBI Taxonomy" id="652676"/>
    <lineage>
        <taxon>unclassified sequences</taxon>
        <taxon>metagenomes</taxon>
        <taxon>ecological metagenomes</taxon>
    </lineage>
</organism>
<feature type="domain" description="DEAD-box RNA helicase Q" evidence="7">
    <location>
        <begin position="2"/>
        <end position="30"/>
    </location>
</feature>
<dbReference type="Gene3D" id="3.40.50.300">
    <property type="entry name" value="P-loop containing nucleotide triphosphate hydrolases"/>
    <property type="match status" value="2"/>
</dbReference>
<dbReference type="EMBL" id="UOFH01000237">
    <property type="protein sequence ID" value="VAW63130.1"/>
    <property type="molecule type" value="Genomic_DNA"/>
</dbReference>
<dbReference type="PROSITE" id="PS51194">
    <property type="entry name" value="HELICASE_CTER"/>
    <property type="match status" value="1"/>
</dbReference>
<dbReference type="InterPro" id="IPR027417">
    <property type="entry name" value="P-loop_NTPase"/>
</dbReference>
<dbReference type="InterPro" id="IPR014001">
    <property type="entry name" value="Helicase_ATP-bd"/>
</dbReference>
<dbReference type="PANTHER" id="PTHR47959:SF1">
    <property type="entry name" value="ATP-DEPENDENT RNA HELICASE DBPA"/>
    <property type="match status" value="1"/>
</dbReference>
<keyword evidence="1" id="KW-0547">Nucleotide-binding</keyword>
<evidence type="ECO:0000256" key="1">
    <source>
        <dbReference type="ARBA" id="ARBA00022741"/>
    </source>
</evidence>
<dbReference type="SMART" id="SM00487">
    <property type="entry name" value="DEXDc"/>
    <property type="match status" value="1"/>
</dbReference>
<dbReference type="CDD" id="cd18787">
    <property type="entry name" value="SF2_C_DEAD"/>
    <property type="match status" value="1"/>
</dbReference>
<dbReference type="SMART" id="SM00490">
    <property type="entry name" value="HELICc"/>
    <property type="match status" value="1"/>
</dbReference>
<feature type="domain" description="Helicase ATP-binding" evidence="5">
    <location>
        <begin position="33"/>
        <end position="204"/>
    </location>
</feature>
<dbReference type="Pfam" id="PF00270">
    <property type="entry name" value="DEAD"/>
    <property type="match status" value="1"/>
</dbReference>
<dbReference type="Gene3D" id="3.30.70.330">
    <property type="match status" value="1"/>
</dbReference>
<dbReference type="PROSITE" id="PS51195">
    <property type="entry name" value="Q_MOTIF"/>
    <property type="match status" value="1"/>
</dbReference>
<dbReference type="InterPro" id="IPR012677">
    <property type="entry name" value="Nucleotide-bd_a/b_plait_sf"/>
</dbReference>
<reference evidence="8" key="1">
    <citation type="submission" date="2018-06" db="EMBL/GenBank/DDBJ databases">
        <authorList>
            <person name="Zhirakovskaya E."/>
        </authorList>
    </citation>
    <scope>NUCLEOTIDE SEQUENCE</scope>
</reference>
<evidence type="ECO:0000259" key="5">
    <source>
        <dbReference type="PROSITE" id="PS51192"/>
    </source>
</evidence>
<evidence type="ECO:0000259" key="7">
    <source>
        <dbReference type="PROSITE" id="PS51195"/>
    </source>
</evidence>
<protein>
    <submittedName>
        <fullName evidence="8">ATP-dependent 23S rRNA helicase DbpA</fullName>
    </submittedName>
</protein>